<keyword evidence="13" id="KW-1185">Reference proteome</keyword>
<dbReference type="SMART" id="SM00181">
    <property type="entry name" value="EGF"/>
    <property type="match status" value="2"/>
</dbReference>
<feature type="domain" description="EGF-like" evidence="9 10">
    <location>
        <begin position="524"/>
        <end position="535"/>
    </location>
</feature>
<feature type="region of interest" description="Disordered" evidence="6">
    <location>
        <begin position="47"/>
        <end position="106"/>
    </location>
</feature>
<dbReference type="PANTHER" id="PTHR13723">
    <property type="entry name" value="ADAMTS A DISINTEGRIN AND METALLOPROTEASE WITH THROMBOSPONDIN MOTIFS PROTEASE"/>
    <property type="match status" value="1"/>
</dbReference>
<feature type="region of interest" description="Disordered" evidence="6">
    <location>
        <begin position="947"/>
        <end position="1044"/>
    </location>
</feature>
<dbReference type="InterPro" id="IPR036383">
    <property type="entry name" value="TSP1_rpt_sf"/>
</dbReference>
<dbReference type="InterPro" id="IPR050439">
    <property type="entry name" value="ADAMTS_ADAMTS-like"/>
</dbReference>
<dbReference type="CDD" id="cd00054">
    <property type="entry name" value="EGF_CA"/>
    <property type="match status" value="1"/>
</dbReference>
<evidence type="ECO:0000256" key="3">
    <source>
        <dbReference type="ARBA" id="ARBA00022729"/>
    </source>
</evidence>
<evidence type="ECO:0000259" key="11">
    <source>
        <dbReference type="PROSITE" id="PS01248"/>
    </source>
</evidence>
<dbReference type="Gene3D" id="2.20.100.10">
    <property type="entry name" value="Thrombospondin type-1 (TSP1) repeat"/>
    <property type="match status" value="3"/>
</dbReference>
<dbReference type="PROSITE" id="PS01186">
    <property type="entry name" value="EGF_2"/>
    <property type="match status" value="1"/>
</dbReference>
<feature type="compositionally biased region" description="Polar residues" evidence="6">
    <location>
        <begin position="947"/>
        <end position="959"/>
    </location>
</feature>
<feature type="domain" description="Laminin EGF-like" evidence="11">
    <location>
        <begin position="804"/>
        <end position="831"/>
    </location>
</feature>
<sequence length="1044" mass="107428">MRLCTLKLYLTLVLQLSAVPAIKSVSDSFPHSSSGYSLPRLQSRRLQQAAAPVSSTSGLASAAGPTATSPAAPISSSSPPDLQSTSSAPSTPAASTATTSPTSPAQAVTPSVSVIAAGPGLTAGGSIASTTAANGSDPADPPPPPAPPSANVNGSSNSPTATSSAAGPAVDGTFETTSASALAAAPASNGDSDAGSTVNDPLCGSTEFYCGEADIELDTLYTAVTTLTCEEDTDVGIWTCGEHVVMSETYHNIQANKDTCLADCSLSASPLALPSQYYYQVSEWSSCSDACDGGFQTRSITCHSSQDGGQIANNLCGQLDTPETRQSCNSEPCIVTSPGLALHYTPYGLCETDCGAGVTARAAFCSNPYGILTDDSACNDYSGPSLIRTCTSPSCSSSYFKSSSWSACSSECGGGTSNRTVQCVSSSGQQVDAANCKNQIMPPSSYKCNTSPCVGEWGSCSLPCGGGIQNRTVQCTDQFNKNAPSTYCVAANQPPDQLQCNLQPCDFCSTTDCSNQGVCKNNVCSCKPGYRGRFCEISPQCPGILDANGNCCQDGVVDNHGQCCDQGAITDRNASCCTSGRLDACGQCDGPAKAVDVQNTCCESGVLDAAGYCCASGLLDECGVCDGDDMSCSLHVIAIVTVAQASNFFTLGGPAFVTTFASFAAKILAVQADHIKVADFVLQPGQDGITSNTANVQLRVDFSVTPQDSFSTPEDLRASIATSKLQKATGQSAANQLFVLQNATLIEREAICGNLVCEAGERSTGTGEGCAGDCPFILKSCPANTTDGVPCSQNGWCMSASGVCECYFGYAGSDCSQCAEGYMRATGGSACSRYVKAALPQLDSTSGAAGTYAPIAILGALALLFAGLSIGFIVAFVLERRKFRRYRRSRLRKSKTAKRGSLTAQLTGNGAAADDEDPLGEPLNISSRHGSILDVARSVASGMLTLRTKSVTTGGQQMRQRGRLDTTDSITSEPGVLSSAEPKLEASTSLTKAAIASRLKIQHRPRTTSSPQEGTRSGDEAGAEDRSEEGSSAPLQKSRHATSC</sequence>
<evidence type="ECO:0000259" key="9">
    <source>
        <dbReference type="PROSITE" id="PS00022"/>
    </source>
</evidence>
<dbReference type="Proteomes" id="UP001438707">
    <property type="component" value="Unassembled WGS sequence"/>
</dbReference>
<dbReference type="CDD" id="cd00055">
    <property type="entry name" value="EGF_Lam"/>
    <property type="match status" value="1"/>
</dbReference>
<keyword evidence="5" id="KW-1015">Disulfide bond</keyword>
<evidence type="ECO:0000256" key="8">
    <source>
        <dbReference type="SAM" id="SignalP"/>
    </source>
</evidence>
<dbReference type="PROSITE" id="PS01248">
    <property type="entry name" value="EGF_LAM_1"/>
    <property type="match status" value="1"/>
</dbReference>
<dbReference type="GO" id="GO:0030198">
    <property type="term" value="P:extracellular matrix organization"/>
    <property type="evidence" value="ECO:0007669"/>
    <property type="project" value="InterPro"/>
</dbReference>
<keyword evidence="2" id="KW-0964">Secreted</keyword>
<dbReference type="GO" id="GO:0005576">
    <property type="term" value="C:extracellular region"/>
    <property type="evidence" value="ECO:0007669"/>
    <property type="project" value="UniProtKB-SubCell"/>
</dbReference>
<keyword evidence="7" id="KW-0472">Membrane</keyword>
<keyword evidence="7" id="KW-0812">Transmembrane</keyword>
<feature type="compositionally biased region" description="Pro residues" evidence="6">
    <location>
        <begin position="139"/>
        <end position="148"/>
    </location>
</feature>
<dbReference type="Pfam" id="PF19030">
    <property type="entry name" value="TSP1_ADAMTS"/>
    <property type="match status" value="4"/>
</dbReference>
<dbReference type="PRINTS" id="PR01857">
    <property type="entry name" value="ADAMTSFAMILY"/>
</dbReference>
<keyword evidence="7" id="KW-1133">Transmembrane helix</keyword>
<accession>A0AAW1RVB0</accession>
<dbReference type="PROSITE" id="PS50092">
    <property type="entry name" value="TSP1"/>
    <property type="match status" value="3"/>
</dbReference>
<feature type="transmembrane region" description="Helical" evidence="7">
    <location>
        <begin position="852"/>
        <end position="878"/>
    </location>
</feature>
<evidence type="ECO:0000256" key="2">
    <source>
        <dbReference type="ARBA" id="ARBA00022525"/>
    </source>
</evidence>
<evidence type="ECO:0000259" key="10">
    <source>
        <dbReference type="PROSITE" id="PS01186"/>
    </source>
</evidence>
<dbReference type="PANTHER" id="PTHR13723:SF306">
    <property type="entry name" value="PEPTIDASE M12B DOMAIN-CONTAINING PROTEIN"/>
    <property type="match status" value="1"/>
</dbReference>
<dbReference type="Gene3D" id="2.10.25.10">
    <property type="entry name" value="Laminin"/>
    <property type="match status" value="1"/>
</dbReference>
<protein>
    <recommendedName>
        <fullName evidence="14">EGF-like domain-containing protein</fullName>
    </recommendedName>
</protein>
<feature type="region of interest" description="Disordered" evidence="6">
    <location>
        <begin position="894"/>
        <end position="919"/>
    </location>
</feature>
<dbReference type="InterPro" id="IPR000742">
    <property type="entry name" value="EGF"/>
</dbReference>
<dbReference type="FunFam" id="2.20.100.10:FF:000005">
    <property type="entry name" value="ADAM metallopeptidase with thrombospondin type 1 motif 9"/>
    <property type="match status" value="3"/>
</dbReference>
<organism evidence="12 13">
    <name type="scientific">Apatococcus lobatus</name>
    <dbReference type="NCBI Taxonomy" id="904363"/>
    <lineage>
        <taxon>Eukaryota</taxon>
        <taxon>Viridiplantae</taxon>
        <taxon>Chlorophyta</taxon>
        <taxon>core chlorophytes</taxon>
        <taxon>Trebouxiophyceae</taxon>
        <taxon>Chlorellales</taxon>
        <taxon>Chlorellaceae</taxon>
        <taxon>Apatococcus</taxon>
    </lineage>
</organism>
<keyword evidence="4" id="KW-0677">Repeat</keyword>
<evidence type="ECO:0000256" key="7">
    <source>
        <dbReference type="SAM" id="Phobius"/>
    </source>
</evidence>
<evidence type="ECO:0000256" key="4">
    <source>
        <dbReference type="ARBA" id="ARBA00022737"/>
    </source>
</evidence>
<evidence type="ECO:0000313" key="13">
    <source>
        <dbReference type="Proteomes" id="UP001438707"/>
    </source>
</evidence>
<feature type="signal peptide" evidence="8">
    <location>
        <begin position="1"/>
        <end position="21"/>
    </location>
</feature>
<feature type="region of interest" description="Disordered" evidence="6">
    <location>
        <begin position="126"/>
        <end position="172"/>
    </location>
</feature>
<dbReference type="InterPro" id="IPR013273">
    <property type="entry name" value="ADAMTS/ADAMTS-like"/>
</dbReference>
<reference evidence="12 13" key="1">
    <citation type="journal article" date="2024" name="Nat. Commun.">
        <title>Phylogenomics reveals the evolutionary origins of lichenization in chlorophyte algae.</title>
        <authorList>
            <person name="Puginier C."/>
            <person name="Libourel C."/>
            <person name="Otte J."/>
            <person name="Skaloud P."/>
            <person name="Haon M."/>
            <person name="Grisel S."/>
            <person name="Petersen M."/>
            <person name="Berrin J.G."/>
            <person name="Delaux P.M."/>
            <person name="Dal Grande F."/>
            <person name="Keller J."/>
        </authorList>
    </citation>
    <scope>NUCLEOTIDE SEQUENCE [LARGE SCALE GENOMIC DNA]</scope>
    <source>
        <strain evidence="12 13">SAG 2145</strain>
    </source>
</reference>
<evidence type="ECO:0008006" key="14">
    <source>
        <dbReference type="Google" id="ProtNLM"/>
    </source>
</evidence>
<dbReference type="PROSITE" id="PS00022">
    <property type="entry name" value="EGF_1"/>
    <property type="match status" value="2"/>
</dbReference>
<dbReference type="InterPro" id="IPR000884">
    <property type="entry name" value="TSP1_rpt"/>
</dbReference>
<evidence type="ECO:0000256" key="1">
    <source>
        <dbReference type="ARBA" id="ARBA00004613"/>
    </source>
</evidence>
<proteinExistence type="predicted"/>
<dbReference type="InterPro" id="IPR002049">
    <property type="entry name" value="LE_dom"/>
</dbReference>
<feature type="compositionally biased region" description="Low complexity" evidence="6">
    <location>
        <begin position="149"/>
        <end position="169"/>
    </location>
</feature>
<comment type="subcellular location">
    <subcellularLocation>
        <location evidence="1">Secreted</location>
    </subcellularLocation>
</comment>
<evidence type="ECO:0000313" key="12">
    <source>
        <dbReference type="EMBL" id="KAK9837700.1"/>
    </source>
</evidence>
<feature type="compositionally biased region" description="Low complexity" evidence="6">
    <location>
        <begin position="126"/>
        <end position="138"/>
    </location>
</feature>
<name>A0AAW1RVB0_9CHLO</name>
<feature type="compositionally biased region" description="Low complexity" evidence="6">
    <location>
        <begin position="54"/>
        <end position="106"/>
    </location>
</feature>
<dbReference type="EMBL" id="JALJOS010000006">
    <property type="protein sequence ID" value="KAK9837700.1"/>
    <property type="molecule type" value="Genomic_DNA"/>
</dbReference>
<feature type="domain" description="EGF-like" evidence="9">
    <location>
        <begin position="804"/>
        <end position="815"/>
    </location>
</feature>
<dbReference type="SUPFAM" id="SSF82895">
    <property type="entry name" value="TSP-1 type 1 repeat"/>
    <property type="match status" value="4"/>
</dbReference>
<evidence type="ECO:0000256" key="6">
    <source>
        <dbReference type="SAM" id="MobiDB-lite"/>
    </source>
</evidence>
<feature type="compositionally biased region" description="Basic and acidic residues" evidence="6">
    <location>
        <begin position="1016"/>
        <end position="1029"/>
    </location>
</feature>
<feature type="chain" id="PRO_5043968398" description="EGF-like domain-containing protein" evidence="8">
    <location>
        <begin position="22"/>
        <end position="1044"/>
    </location>
</feature>
<gene>
    <name evidence="12" type="ORF">WJX74_003424</name>
</gene>
<keyword evidence="3 8" id="KW-0732">Signal</keyword>
<comment type="caution">
    <text evidence="12">The sequence shown here is derived from an EMBL/GenBank/DDBJ whole genome shotgun (WGS) entry which is preliminary data.</text>
</comment>
<dbReference type="AlphaFoldDB" id="A0AAW1RVB0"/>
<evidence type="ECO:0000256" key="5">
    <source>
        <dbReference type="ARBA" id="ARBA00023157"/>
    </source>
</evidence>
<dbReference type="SMART" id="SM00209">
    <property type="entry name" value="TSP1"/>
    <property type="match status" value="4"/>
</dbReference>